<evidence type="ECO:0000259" key="10">
    <source>
        <dbReference type="Pfam" id="PF08511"/>
    </source>
</evidence>
<dbReference type="FunFam" id="1.10.357.10:FF:000004">
    <property type="entry name" value="Ubiquinone biosynthesis protein COQ9, mitochondrial"/>
    <property type="match status" value="1"/>
</dbReference>
<proteinExistence type="inferred from homology"/>
<protein>
    <recommendedName>
        <fullName evidence="8">Ubiquinone biosynthesis protein</fullName>
    </recommendedName>
</protein>
<dbReference type="AlphaFoldDB" id="A0A7S3VUM1"/>
<accession>A0A7S3VUM1</accession>
<keyword evidence="7 8" id="KW-0496">Mitochondrion</keyword>
<comment type="subcellular location">
    <subcellularLocation>
        <location evidence="1 8">Mitochondrion</location>
    </subcellularLocation>
</comment>
<evidence type="ECO:0000256" key="3">
    <source>
        <dbReference type="ARBA" id="ARBA00010766"/>
    </source>
</evidence>
<evidence type="ECO:0000256" key="4">
    <source>
        <dbReference type="ARBA" id="ARBA00022688"/>
    </source>
</evidence>
<organism evidence="11">
    <name type="scientific">Dunaliella tertiolecta</name>
    <name type="common">Green alga</name>
    <dbReference type="NCBI Taxonomy" id="3047"/>
    <lineage>
        <taxon>Eukaryota</taxon>
        <taxon>Viridiplantae</taxon>
        <taxon>Chlorophyta</taxon>
        <taxon>core chlorophytes</taxon>
        <taxon>Chlorophyceae</taxon>
        <taxon>CS clade</taxon>
        <taxon>Chlamydomonadales</taxon>
        <taxon>Dunaliellaceae</taxon>
        <taxon>Dunaliella</taxon>
    </lineage>
</organism>
<feature type="compositionally biased region" description="Polar residues" evidence="9">
    <location>
        <begin position="348"/>
        <end position="360"/>
    </location>
</feature>
<evidence type="ECO:0000256" key="7">
    <source>
        <dbReference type="ARBA" id="ARBA00023128"/>
    </source>
</evidence>
<dbReference type="Gene3D" id="1.10.357.10">
    <property type="entry name" value="Tetracycline Repressor, domain 2"/>
    <property type="match status" value="1"/>
</dbReference>
<comment type="similarity">
    <text evidence="3 8">Belongs to the COQ9 family.</text>
</comment>
<dbReference type="InterPro" id="IPR012762">
    <property type="entry name" value="Ubiq_biosynth_COQ9"/>
</dbReference>
<reference evidence="11" key="1">
    <citation type="submission" date="2021-01" db="EMBL/GenBank/DDBJ databases">
        <authorList>
            <person name="Corre E."/>
            <person name="Pelletier E."/>
            <person name="Niang G."/>
            <person name="Scheremetjew M."/>
            <person name="Finn R."/>
            <person name="Kale V."/>
            <person name="Holt S."/>
            <person name="Cochrane G."/>
            <person name="Meng A."/>
            <person name="Brown T."/>
            <person name="Cohen L."/>
        </authorList>
    </citation>
    <scope>NUCLEOTIDE SEQUENCE</scope>
    <source>
        <strain evidence="11">CCMP1320</strain>
    </source>
</reference>
<dbReference type="GO" id="GO:0006744">
    <property type="term" value="P:ubiquinone biosynthetic process"/>
    <property type="evidence" value="ECO:0007669"/>
    <property type="project" value="UniProtKB-UniRule"/>
</dbReference>
<evidence type="ECO:0000256" key="8">
    <source>
        <dbReference type="RuleBase" id="RU366063"/>
    </source>
</evidence>
<dbReference type="Pfam" id="PF08511">
    <property type="entry name" value="COQ9"/>
    <property type="match status" value="1"/>
</dbReference>
<comment type="pathway">
    <text evidence="2 8">Cofactor biosynthesis; ubiquinone biosynthesis.</text>
</comment>
<dbReference type="PANTHER" id="PTHR21427">
    <property type="entry name" value="UBIQUINONE BIOSYNTHESIS PROTEIN COQ9, MITOCHONDRIAL"/>
    <property type="match status" value="1"/>
</dbReference>
<comment type="function">
    <text evidence="8">Membrane-associated protein that warps the membrane surface to access and bind aromatic isoprenes with high specificity, including ubiquinone (CoQ) isoprene intermediates and presents them directly to Coq7, therefore facilitating the Coq7-mediated hydroxylase step. Participates in the biosynthesis of coenzyme Q, also named ubiquinone, an essential lipid-soluble electron transporter for aerobic cellular respiration.</text>
</comment>
<keyword evidence="6 8" id="KW-0446">Lipid-binding</keyword>
<evidence type="ECO:0000256" key="2">
    <source>
        <dbReference type="ARBA" id="ARBA00004749"/>
    </source>
</evidence>
<dbReference type="EMBL" id="HBIP01037140">
    <property type="protein sequence ID" value="CAE0507394.1"/>
    <property type="molecule type" value="Transcribed_RNA"/>
</dbReference>
<evidence type="ECO:0000256" key="5">
    <source>
        <dbReference type="ARBA" id="ARBA00022946"/>
    </source>
</evidence>
<keyword evidence="4 8" id="KW-0831">Ubiquinone biosynthesis</keyword>
<feature type="domain" description="COQ9 C-terminal" evidence="10">
    <location>
        <begin position="240"/>
        <end position="310"/>
    </location>
</feature>
<sequence length="375" mass="40519">MNSRRSVLARTAVNCWHTQVNGQSQSLATHQLPCLLPCHSSIQGEGVCSLPAYSTSREDGHAWPISAPSMLGFSPAHQQRQPPSRSQWRSFHSGQLLWHEQIGGEDSGLPPHAPPRGQLRSSGVDLLRQELLRHALAEVKEHGWSSAALEAAARKMSLSPSVTGILARREGELVEYFIAHCNKQLLREMQAMHEDGRLSQLGSTRARLAAALKMRLQMLEPYIDSWPQALSIAIQPSNAASSLGLLGQMVDDVWAVAGGDKSTDYNYYTKRGLLAGVYTSTELFMLTDYTPGFSDTWQALSRRLDDVVAIGKQAGSLKSAFAQLDQVVKGMRPQARPSTPPSPGSSTQAHTGESGDQNSEGAGGKQAPASGDGHP</sequence>
<dbReference type="PANTHER" id="PTHR21427:SF19">
    <property type="entry name" value="UBIQUINONE BIOSYNTHESIS PROTEIN COQ9, MITOCHONDRIAL"/>
    <property type="match status" value="1"/>
</dbReference>
<dbReference type="GO" id="GO:0008289">
    <property type="term" value="F:lipid binding"/>
    <property type="evidence" value="ECO:0007669"/>
    <property type="project" value="UniProtKB-UniRule"/>
</dbReference>
<gene>
    <name evidence="11" type="ORF">DTER00134_LOCUS22471</name>
</gene>
<dbReference type="GO" id="GO:0005743">
    <property type="term" value="C:mitochondrial inner membrane"/>
    <property type="evidence" value="ECO:0007669"/>
    <property type="project" value="TreeGrafter"/>
</dbReference>
<evidence type="ECO:0000256" key="6">
    <source>
        <dbReference type="ARBA" id="ARBA00023121"/>
    </source>
</evidence>
<feature type="region of interest" description="Disordered" evidence="9">
    <location>
        <begin position="329"/>
        <end position="375"/>
    </location>
</feature>
<name>A0A7S3VUM1_DUNTE</name>
<evidence type="ECO:0000256" key="1">
    <source>
        <dbReference type="ARBA" id="ARBA00004173"/>
    </source>
</evidence>
<dbReference type="NCBIfam" id="TIGR02396">
    <property type="entry name" value="diverge_rpsU"/>
    <property type="match status" value="1"/>
</dbReference>
<evidence type="ECO:0000313" key="11">
    <source>
        <dbReference type="EMBL" id="CAE0507394.1"/>
    </source>
</evidence>
<keyword evidence="5" id="KW-0809">Transit peptide</keyword>
<dbReference type="InterPro" id="IPR013718">
    <property type="entry name" value="COQ9_C"/>
</dbReference>
<evidence type="ECO:0000256" key="9">
    <source>
        <dbReference type="SAM" id="MobiDB-lite"/>
    </source>
</evidence>
<dbReference type="UniPathway" id="UPA00232"/>